<evidence type="ECO:0000256" key="1">
    <source>
        <dbReference type="ARBA" id="ARBA00022737"/>
    </source>
</evidence>
<comment type="caution">
    <text evidence="4">The sequence shown here is derived from an EMBL/GenBank/DDBJ whole genome shotgun (WGS) entry which is preliminary data.</text>
</comment>
<dbReference type="PRINTS" id="PR01415">
    <property type="entry name" value="ANKYRIN"/>
</dbReference>
<dbReference type="Gene3D" id="1.25.40.20">
    <property type="entry name" value="Ankyrin repeat-containing domain"/>
    <property type="match status" value="2"/>
</dbReference>
<dbReference type="SMART" id="SM00248">
    <property type="entry name" value="ANK"/>
    <property type="match status" value="7"/>
</dbReference>
<evidence type="ECO:0000256" key="3">
    <source>
        <dbReference type="PROSITE-ProRule" id="PRU00023"/>
    </source>
</evidence>
<gene>
    <name evidence="4" type="ORF">WJX73_001064</name>
</gene>
<feature type="repeat" description="ANK" evidence="3">
    <location>
        <begin position="190"/>
        <end position="222"/>
    </location>
</feature>
<feature type="repeat" description="ANK" evidence="3">
    <location>
        <begin position="157"/>
        <end position="189"/>
    </location>
</feature>
<feature type="repeat" description="ANK" evidence="3">
    <location>
        <begin position="257"/>
        <end position="283"/>
    </location>
</feature>
<keyword evidence="2 3" id="KW-0040">ANK repeat</keyword>
<dbReference type="AlphaFoldDB" id="A0AAW1PRM1"/>
<sequence length="314" mass="33495">MALSQPVSSSSVWVMEADDFHAHPFMDMLDAVHQRNILQLQALLQQGFDINSTPLPGVSPLLISASCHGQSDIMDMLLDHNASLTAQDPTYGGTALHWAAANNEYQMLGMLLERNAEVMCRSYSGATPLHVAAGQGHTASIRTLLKASADPDAVDRQGSTPLHEAVHGGHIRAVSLLLRQNADPACTDCSKDTPMHVASRRGHLDVVEELLAAGADAEPSNSSGVTPLMSAAFFGHHDVVSALLARGANARAHDSLQKRSSLHWAAMNGHLEVVRALLQASTESKGLIDAQGMTAFDLATESDAAEVLQFLRSF</sequence>
<proteinExistence type="predicted"/>
<keyword evidence="1" id="KW-0677">Repeat</keyword>
<feature type="repeat" description="ANK" evidence="3">
    <location>
        <begin position="223"/>
        <end position="255"/>
    </location>
</feature>
<accession>A0AAW1PRM1</accession>
<dbReference type="PANTHER" id="PTHR24201">
    <property type="entry name" value="ANK_REP_REGION DOMAIN-CONTAINING PROTEIN"/>
    <property type="match status" value="1"/>
</dbReference>
<name>A0AAW1PRM1_9CHLO</name>
<evidence type="ECO:0000313" key="5">
    <source>
        <dbReference type="Proteomes" id="UP001465755"/>
    </source>
</evidence>
<dbReference type="Pfam" id="PF12796">
    <property type="entry name" value="Ank_2"/>
    <property type="match status" value="2"/>
</dbReference>
<feature type="repeat" description="ANK" evidence="3">
    <location>
        <begin position="124"/>
        <end position="156"/>
    </location>
</feature>
<dbReference type="InterPro" id="IPR050776">
    <property type="entry name" value="Ank_Repeat/CDKN_Inhibitor"/>
</dbReference>
<dbReference type="Proteomes" id="UP001465755">
    <property type="component" value="Unassembled WGS sequence"/>
</dbReference>
<dbReference type="PROSITE" id="PS50297">
    <property type="entry name" value="ANK_REP_REGION"/>
    <property type="match status" value="6"/>
</dbReference>
<dbReference type="Pfam" id="PF13637">
    <property type="entry name" value="Ank_4"/>
    <property type="match status" value="1"/>
</dbReference>
<feature type="repeat" description="ANK" evidence="3">
    <location>
        <begin position="91"/>
        <end position="123"/>
    </location>
</feature>
<organism evidence="4 5">
    <name type="scientific">Symbiochloris irregularis</name>
    <dbReference type="NCBI Taxonomy" id="706552"/>
    <lineage>
        <taxon>Eukaryota</taxon>
        <taxon>Viridiplantae</taxon>
        <taxon>Chlorophyta</taxon>
        <taxon>core chlorophytes</taxon>
        <taxon>Trebouxiophyceae</taxon>
        <taxon>Trebouxiales</taxon>
        <taxon>Trebouxiaceae</taxon>
        <taxon>Symbiochloris</taxon>
    </lineage>
</organism>
<keyword evidence="5" id="KW-1185">Reference proteome</keyword>
<dbReference type="InterPro" id="IPR036770">
    <property type="entry name" value="Ankyrin_rpt-contain_sf"/>
</dbReference>
<reference evidence="4 5" key="1">
    <citation type="journal article" date="2024" name="Nat. Commun.">
        <title>Phylogenomics reveals the evolutionary origins of lichenization in chlorophyte algae.</title>
        <authorList>
            <person name="Puginier C."/>
            <person name="Libourel C."/>
            <person name="Otte J."/>
            <person name="Skaloud P."/>
            <person name="Haon M."/>
            <person name="Grisel S."/>
            <person name="Petersen M."/>
            <person name="Berrin J.G."/>
            <person name="Delaux P.M."/>
            <person name="Dal Grande F."/>
            <person name="Keller J."/>
        </authorList>
    </citation>
    <scope>NUCLEOTIDE SEQUENCE [LARGE SCALE GENOMIC DNA]</scope>
    <source>
        <strain evidence="4 5">SAG 2036</strain>
    </source>
</reference>
<evidence type="ECO:0000313" key="4">
    <source>
        <dbReference type="EMBL" id="KAK9812455.1"/>
    </source>
</evidence>
<dbReference type="PROSITE" id="PS50088">
    <property type="entry name" value="ANK_REPEAT"/>
    <property type="match status" value="6"/>
</dbReference>
<dbReference type="SUPFAM" id="SSF48403">
    <property type="entry name" value="Ankyrin repeat"/>
    <property type="match status" value="2"/>
</dbReference>
<evidence type="ECO:0000256" key="2">
    <source>
        <dbReference type="ARBA" id="ARBA00023043"/>
    </source>
</evidence>
<dbReference type="Pfam" id="PF00023">
    <property type="entry name" value="Ank"/>
    <property type="match status" value="1"/>
</dbReference>
<dbReference type="InterPro" id="IPR002110">
    <property type="entry name" value="Ankyrin_rpt"/>
</dbReference>
<dbReference type="EMBL" id="JALJOQ010000006">
    <property type="protein sequence ID" value="KAK9812455.1"/>
    <property type="molecule type" value="Genomic_DNA"/>
</dbReference>
<dbReference type="PANTHER" id="PTHR24201:SF15">
    <property type="entry name" value="ANKYRIN REPEAT DOMAIN-CONTAINING PROTEIN 66"/>
    <property type="match status" value="1"/>
</dbReference>
<protein>
    <submittedName>
        <fullName evidence="4">Uncharacterized protein</fullName>
    </submittedName>
</protein>